<proteinExistence type="predicted"/>
<name>M9X5K1_MEIRD</name>
<dbReference type="PANTHER" id="PTHR18964:SF173">
    <property type="entry name" value="GLUCOKINASE"/>
    <property type="match status" value="1"/>
</dbReference>
<dbReference type="eggNOG" id="COG1940">
    <property type="taxonomic scope" value="Bacteria"/>
</dbReference>
<evidence type="ECO:0000313" key="2">
    <source>
        <dbReference type="Proteomes" id="UP000013026"/>
    </source>
</evidence>
<organism evidence="1 2">
    <name type="scientific">Meiothermus ruber (strain ATCC 35948 / DSM 1279 / VKM B-1258 / 21)</name>
    <name type="common">Thermus ruber</name>
    <dbReference type="NCBI Taxonomy" id="504728"/>
    <lineage>
        <taxon>Bacteria</taxon>
        <taxon>Thermotogati</taxon>
        <taxon>Deinococcota</taxon>
        <taxon>Deinococci</taxon>
        <taxon>Thermales</taxon>
        <taxon>Thermaceae</taxon>
        <taxon>Meiothermus</taxon>
    </lineage>
</organism>
<dbReference type="SUPFAM" id="SSF53067">
    <property type="entry name" value="Actin-like ATPase domain"/>
    <property type="match status" value="1"/>
</dbReference>
<sequence>MADIGGTKIRVGHIRLVGKVSSKGVSRRIPALREEIKKLSTDLIRTPTPVASLAGLLKAYAAEENLSPQAAVLGVPVSLDRDLDKVLSSPNIPQLEGLTLASELEVQLGYRVYLERDIALLLLGEYRAGAAEGANSVLGVFFGTGVGAAMLFEGRPYRGYSVGLELGHIPIRGEGRVCICGNLDCLEAYACGHTLNALSQQTGIPVPELFVRRHEDPGLDRALHEFVRDQAYAVATAINLLDPAVCVIGGGIPQMEGYPREAFSQTVLEHLRRPYPRTTIRLTWAELDSAAVFHGALAVLEQRRGQGIHSRN</sequence>
<dbReference type="Pfam" id="PF00480">
    <property type="entry name" value="ROK"/>
    <property type="match status" value="1"/>
</dbReference>
<dbReference type="Gene3D" id="3.30.420.40">
    <property type="match status" value="2"/>
</dbReference>
<dbReference type="Proteomes" id="UP000013026">
    <property type="component" value="Chromosome"/>
</dbReference>
<dbReference type="InterPro" id="IPR043129">
    <property type="entry name" value="ATPase_NBD"/>
</dbReference>
<dbReference type="STRING" id="504728.K649_06010"/>
<dbReference type="KEGG" id="mre:K649_06010"/>
<dbReference type="EMBL" id="CP005385">
    <property type="protein sequence ID" value="AGK04502.1"/>
    <property type="molecule type" value="Genomic_DNA"/>
</dbReference>
<dbReference type="PATRIC" id="fig|504728.9.peg.1238"/>
<dbReference type="PANTHER" id="PTHR18964">
    <property type="entry name" value="ROK (REPRESSOR, ORF, KINASE) FAMILY"/>
    <property type="match status" value="1"/>
</dbReference>
<dbReference type="AlphaFoldDB" id="M9X5K1"/>
<protein>
    <submittedName>
        <fullName evidence="1">ROK family protein</fullName>
    </submittedName>
</protein>
<gene>
    <name evidence="1" type="ORF">K649_06010</name>
</gene>
<accession>M9X5K1</accession>
<reference evidence="1 2" key="1">
    <citation type="submission" date="2013-04" db="EMBL/GenBank/DDBJ databases">
        <authorList>
            <person name="Chin J."/>
            <person name="Alexander D.H."/>
            <person name="Marks P."/>
            <person name="Korlach J."/>
            <person name="Clum A."/>
            <person name="Copeland A."/>
        </authorList>
    </citation>
    <scope>NUCLEOTIDE SEQUENCE [LARGE SCALE GENOMIC DNA]</scope>
    <source>
        <strain evidence="2">ATCC 35948 / DSM 1279 / VKM B-1258 / 21</strain>
    </source>
</reference>
<dbReference type="CDD" id="cd24070">
    <property type="entry name" value="ASKHA_NBD_ROK_AlsK"/>
    <property type="match status" value="1"/>
</dbReference>
<dbReference type="InterPro" id="IPR000600">
    <property type="entry name" value="ROK"/>
</dbReference>
<evidence type="ECO:0000313" key="1">
    <source>
        <dbReference type="EMBL" id="AGK04502.1"/>
    </source>
</evidence>